<comment type="caution">
    <text evidence="1">The sequence shown here is derived from an EMBL/GenBank/DDBJ whole genome shotgun (WGS) entry which is preliminary data.</text>
</comment>
<dbReference type="AlphaFoldDB" id="A0A9D4I1D5"/>
<evidence type="ECO:0000313" key="1">
    <source>
        <dbReference type="EMBL" id="KAH3738776.1"/>
    </source>
</evidence>
<dbReference type="Proteomes" id="UP000828390">
    <property type="component" value="Unassembled WGS sequence"/>
</dbReference>
<name>A0A9D4I1D5_DREPO</name>
<dbReference type="EMBL" id="JAIWYP010000011">
    <property type="protein sequence ID" value="KAH3738776.1"/>
    <property type="molecule type" value="Genomic_DNA"/>
</dbReference>
<evidence type="ECO:0000313" key="2">
    <source>
        <dbReference type="Proteomes" id="UP000828390"/>
    </source>
</evidence>
<reference evidence="1" key="1">
    <citation type="journal article" date="2019" name="bioRxiv">
        <title>The Genome of the Zebra Mussel, Dreissena polymorpha: A Resource for Invasive Species Research.</title>
        <authorList>
            <person name="McCartney M.A."/>
            <person name="Auch B."/>
            <person name="Kono T."/>
            <person name="Mallez S."/>
            <person name="Zhang Y."/>
            <person name="Obille A."/>
            <person name="Becker A."/>
            <person name="Abrahante J.E."/>
            <person name="Garbe J."/>
            <person name="Badalamenti J.P."/>
            <person name="Herman A."/>
            <person name="Mangelson H."/>
            <person name="Liachko I."/>
            <person name="Sullivan S."/>
            <person name="Sone E.D."/>
            <person name="Koren S."/>
            <person name="Silverstein K.A.T."/>
            <person name="Beckman K.B."/>
            <person name="Gohl D.M."/>
        </authorList>
    </citation>
    <scope>NUCLEOTIDE SEQUENCE</scope>
    <source>
        <strain evidence="1">Duluth1</strain>
        <tissue evidence="1">Whole animal</tissue>
    </source>
</reference>
<reference evidence="1" key="2">
    <citation type="submission" date="2020-11" db="EMBL/GenBank/DDBJ databases">
        <authorList>
            <person name="McCartney M.A."/>
            <person name="Auch B."/>
            <person name="Kono T."/>
            <person name="Mallez S."/>
            <person name="Becker A."/>
            <person name="Gohl D.M."/>
            <person name="Silverstein K.A.T."/>
            <person name="Koren S."/>
            <person name="Bechman K.B."/>
            <person name="Herman A."/>
            <person name="Abrahante J.E."/>
            <person name="Garbe J."/>
        </authorList>
    </citation>
    <scope>NUCLEOTIDE SEQUENCE</scope>
    <source>
        <strain evidence="1">Duluth1</strain>
        <tissue evidence="1">Whole animal</tissue>
    </source>
</reference>
<organism evidence="1 2">
    <name type="scientific">Dreissena polymorpha</name>
    <name type="common">Zebra mussel</name>
    <name type="synonym">Mytilus polymorpha</name>
    <dbReference type="NCBI Taxonomy" id="45954"/>
    <lineage>
        <taxon>Eukaryota</taxon>
        <taxon>Metazoa</taxon>
        <taxon>Spiralia</taxon>
        <taxon>Lophotrochozoa</taxon>
        <taxon>Mollusca</taxon>
        <taxon>Bivalvia</taxon>
        <taxon>Autobranchia</taxon>
        <taxon>Heteroconchia</taxon>
        <taxon>Euheterodonta</taxon>
        <taxon>Imparidentia</taxon>
        <taxon>Neoheterodontei</taxon>
        <taxon>Myida</taxon>
        <taxon>Dreissenoidea</taxon>
        <taxon>Dreissenidae</taxon>
        <taxon>Dreissena</taxon>
    </lineage>
</organism>
<protein>
    <submittedName>
        <fullName evidence="1">Uncharacterized protein</fullName>
    </submittedName>
</protein>
<gene>
    <name evidence="1" type="ORF">DPMN_045419</name>
</gene>
<sequence>MHPSSLHPSLHVIENESPFTFIKKIDSSPTRLTHEDLIDQFTRDVTSKFLPSSGYAGEIKRS</sequence>
<keyword evidence="2" id="KW-1185">Reference proteome</keyword>
<proteinExistence type="predicted"/>
<accession>A0A9D4I1D5</accession>